<keyword evidence="4 10" id="KW-0808">Transferase</keyword>
<evidence type="ECO:0000256" key="8">
    <source>
        <dbReference type="ARBA" id="ARBA00023125"/>
    </source>
</evidence>
<keyword evidence="11" id="KW-1185">Reference proteome</keyword>
<protein>
    <submittedName>
        <fullName evidence="10">DNA polymerase III subunit beta</fullName>
        <ecNumber evidence="10">2.7.7.7</ecNumber>
    </submittedName>
</protein>
<evidence type="ECO:0000313" key="10">
    <source>
        <dbReference type="EMBL" id="KFI66062.1"/>
    </source>
</evidence>
<dbReference type="GO" id="GO:0003677">
    <property type="term" value="F:DNA binding"/>
    <property type="evidence" value="ECO:0007669"/>
    <property type="project" value="UniProtKB-KW"/>
</dbReference>
<dbReference type="EC" id="2.7.7.7" evidence="10"/>
<dbReference type="InterPro" id="IPR046938">
    <property type="entry name" value="DNA_clamp_sf"/>
</dbReference>
<dbReference type="OrthoDB" id="468978at2"/>
<dbReference type="SMART" id="SM00480">
    <property type="entry name" value="POL3Bc"/>
    <property type="match status" value="1"/>
</dbReference>
<comment type="similarity">
    <text evidence="2">Belongs to the beta sliding clamp family.</text>
</comment>
<proteinExistence type="inferred from homology"/>
<comment type="subcellular location">
    <subcellularLocation>
        <location evidence="1">Cytoplasm</location>
    </subcellularLocation>
</comment>
<keyword evidence="6" id="KW-0235">DNA replication</keyword>
<dbReference type="Proteomes" id="UP000029067">
    <property type="component" value="Unassembled WGS sequence"/>
</dbReference>
<dbReference type="GO" id="GO:0005737">
    <property type="term" value="C:cytoplasm"/>
    <property type="evidence" value="ECO:0007669"/>
    <property type="project" value="UniProtKB-SubCell"/>
</dbReference>
<evidence type="ECO:0000256" key="6">
    <source>
        <dbReference type="ARBA" id="ARBA00022705"/>
    </source>
</evidence>
<dbReference type="Gene3D" id="3.10.150.10">
    <property type="entry name" value="DNA Polymerase III, subunit A, domain 2"/>
    <property type="match status" value="3"/>
</dbReference>
<dbReference type="GO" id="GO:0003887">
    <property type="term" value="F:DNA-directed DNA polymerase activity"/>
    <property type="evidence" value="ECO:0007669"/>
    <property type="project" value="UniProtKB-KW"/>
</dbReference>
<evidence type="ECO:0000256" key="5">
    <source>
        <dbReference type="ARBA" id="ARBA00022695"/>
    </source>
</evidence>
<name>A0A087B4W2_9BIFI</name>
<dbReference type="InterPro" id="IPR001001">
    <property type="entry name" value="DNA_polIII_beta"/>
</dbReference>
<dbReference type="AlphaFoldDB" id="A0A087B4W2"/>
<dbReference type="GO" id="GO:0009360">
    <property type="term" value="C:DNA polymerase III complex"/>
    <property type="evidence" value="ECO:0007669"/>
    <property type="project" value="InterPro"/>
</dbReference>
<evidence type="ECO:0000256" key="4">
    <source>
        <dbReference type="ARBA" id="ARBA00022679"/>
    </source>
</evidence>
<evidence type="ECO:0000256" key="2">
    <source>
        <dbReference type="ARBA" id="ARBA00010752"/>
    </source>
</evidence>
<dbReference type="EMBL" id="JGYV01000001">
    <property type="protein sequence ID" value="KFI66062.1"/>
    <property type="molecule type" value="Genomic_DNA"/>
</dbReference>
<dbReference type="PANTHER" id="PTHR30478">
    <property type="entry name" value="DNA POLYMERASE III SUBUNIT BETA"/>
    <property type="match status" value="1"/>
</dbReference>
<organism evidence="10 11">
    <name type="scientific">Bifidobacterium cuniculi</name>
    <dbReference type="NCBI Taxonomy" id="1688"/>
    <lineage>
        <taxon>Bacteria</taxon>
        <taxon>Bacillati</taxon>
        <taxon>Actinomycetota</taxon>
        <taxon>Actinomycetes</taxon>
        <taxon>Bifidobacteriales</taxon>
        <taxon>Bifidobacteriaceae</taxon>
        <taxon>Bifidobacterium</taxon>
    </lineage>
</organism>
<keyword evidence="3" id="KW-0963">Cytoplasm</keyword>
<dbReference type="RefSeq" id="WP_033515391.1">
    <property type="nucleotide sequence ID" value="NZ_JGYV01000001.1"/>
</dbReference>
<dbReference type="STRING" id="1688.BCUN_0564"/>
<dbReference type="Pfam" id="PF02767">
    <property type="entry name" value="DNA_pol3_beta_2"/>
    <property type="match status" value="1"/>
</dbReference>
<keyword evidence="8" id="KW-0238">DNA-binding</keyword>
<dbReference type="InterPro" id="IPR022637">
    <property type="entry name" value="DNA_polIII_beta_cen"/>
</dbReference>
<dbReference type="SUPFAM" id="SSF55979">
    <property type="entry name" value="DNA clamp"/>
    <property type="match status" value="3"/>
</dbReference>
<evidence type="ECO:0000256" key="7">
    <source>
        <dbReference type="ARBA" id="ARBA00022932"/>
    </source>
</evidence>
<keyword evidence="7" id="KW-0239">DNA-directed DNA polymerase</keyword>
<dbReference type="GO" id="GO:0008408">
    <property type="term" value="F:3'-5' exonuclease activity"/>
    <property type="evidence" value="ECO:0007669"/>
    <property type="project" value="InterPro"/>
</dbReference>
<keyword evidence="5 10" id="KW-0548">Nucleotidyltransferase</keyword>
<sequence length="373" mass="40820">MKVLVEGAELARAAQHVSRVLDKLDPDHTHITLTAEHDTVTLTANSRSQWARTRLDADVLEPGTVIVSGFWFTALAGQNGPGETVIETRTDARGEWLHTVNGRTRARMRLMPGAAENEWPDMQGMELALPDGTLPRLINAVTHCASRNQSRPLLTGVHIHGDGDHVVFEATDRYRAARAQVDAPGFTGSVVVPAEWLKRVGRDATSLHIGSHLVMASNRVDEDMTVVLDGQYPDIARIIPNTEDEYPLVVHAGRDELLAAVKYLRALDMDNRDTLPVDMTVTNGEVVCTQAASADSVGQVTLDGTSVDGAMDGMLRLNAQFLADITASWPHGTVDLRVRDALKPVLFTQGDNDNDEDDGARLQWRQVLVPIRQ</sequence>
<dbReference type="GO" id="GO:0006271">
    <property type="term" value="P:DNA strand elongation involved in DNA replication"/>
    <property type="evidence" value="ECO:0007669"/>
    <property type="project" value="TreeGrafter"/>
</dbReference>
<dbReference type="eggNOG" id="COG0592">
    <property type="taxonomic scope" value="Bacteria"/>
</dbReference>
<comment type="caution">
    <text evidence="10">The sequence shown here is derived from an EMBL/GenBank/DDBJ whole genome shotgun (WGS) entry which is preliminary data.</text>
</comment>
<evidence type="ECO:0000313" key="11">
    <source>
        <dbReference type="Proteomes" id="UP000029067"/>
    </source>
</evidence>
<dbReference type="PANTHER" id="PTHR30478:SF0">
    <property type="entry name" value="BETA SLIDING CLAMP"/>
    <property type="match status" value="1"/>
</dbReference>
<evidence type="ECO:0000256" key="1">
    <source>
        <dbReference type="ARBA" id="ARBA00004496"/>
    </source>
</evidence>
<accession>A0A087B4W2</accession>
<evidence type="ECO:0000259" key="9">
    <source>
        <dbReference type="Pfam" id="PF02767"/>
    </source>
</evidence>
<feature type="domain" description="DNA polymerase III beta sliding clamp central" evidence="9">
    <location>
        <begin position="129"/>
        <end position="234"/>
    </location>
</feature>
<dbReference type="CDD" id="cd00140">
    <property type="entry name" value="beta_clamp"/>
    <property type="match status" value="1"/>
</dbReference>
<reference evidence="10 11" key="1">
    <citation type="submission" date="2014-03" db="EMBL/GenBank/DDBJ databases">
        <title>Genomics of Bifidobacteria.</title>
        <authorList>
            <person name="Ventura M."/>
            <person name="Milani C."/>
            <person name="Lugli G.A."/>
        </authorList>
    </citation>
    <scope>NUCLEOTIDE SEQUENCE [LARGE SCALE GENOMIC DNA]</scope>
    <source>
        <strain evidence="10 11">LMG 10738</strain>
    </source>
</reference>
<gene>
    <name evidence="10" type="ORF">BCUN_0564</name>
</gene>
<evidence type="ECO:0000256" key="3">
    <source>
        <dbReference type="ARBA" id="ARBA00022490"/>
    </source>
</evidence>